<reference evidence="1" key="1">
    <citation type="submission" date="2022-06" db="EMBL/GenBank/DDBJ databases">
        <authorList>
            <person name="Berger JAMES D."/>
            <person name="Berger JAMES D."/>
        </authorList>
    </citation>
    <scope>NUCLEOTIDE SEQUENCE [LARGE SCALE GENOMIC DNA]</scope>
</reference>
<evidence type="ECO:0000313" key="2">
    <source>
        <dbReference type="WBParaSite" id="TREG1_10140.1"/>
    </source>
</evidence>
<dbReference type="PANTHER" id="PTHR33198">
    <property type="entry name" value="ANK_REP_REGION DOMAIN-CONTAINING PROTEIN-RELATED"/>
    <property type="match status" value="1"/>
</dbReference>
<name>A0AA85ISQ4_TRIRE</name>
<evidence type="ECO:0000313" key="1">
    <source>
        <dbReference type="Proteomes" id="UP000050795"/>
    </source>
</evidence>
<keyword evidence="1" id="KW-1185">Reference proteome</keyword>
<accession>A0AA85ISQ4</accession>
<sequence>MELTNLGKCPINGSPREIADYLECFDAWCISKNVRDDKIPAHFITAIGIDVYSLLKTLSFPDEPISLVRELLIGHFHINTFETQERAHFNKLVRTPNEKIRGFILQLQIQASKCNFGDQLHTQLRDRLIAGINIPKLKKELIQIPSCTFQTAKDLCITYEDVNNEYSAPTTSVSDAF</sequence>
<dbReference type="AlphaFoldDB" id="A0AA85ISQ4"/>
<protein>
    <submittedName>
        <fullName evidence="2">Uncharacterized protein</fullName>
    </submittedName>
</protein>
<reference evidence="2" key="2">
    <citation type="submission" date="2023-11" db="UniProtKB">
        <authorList>
            <consortium name="WormBaseParasite"/>
        </authorList>
    </citation>
    <scope>IDENTIFICATION</scope>
</reference>
<dbReference type="WBParaSite" id="TREG1_10140.1">
    <property type="protein sequence ID" value="TREG1_10140.1"/>
    <property type="gene ID" value="TREG1_10140"/>
</dbReference>
<proteinExistence type="predicted"/>
<dbReference type="Proteomes" id="UP000050795">
    <property type="component" value="Unassembled WGS sequence"/>
</dbReference>
<organism evidence="1 2">
    <name type="scientific">Trichobilharzia regenti</name>
    <name type="common">Nasal bird schistosome</name>
    <dbReference type="NCBI Taxonomy" id="157069"/>
    <lineage>
        <taxon>Eukaryota</taxon>
        <taxon>Metazoa</taxon>
        <taxon>Spiralia</taxon>
        <taxon>Lophotrochozoa</taxon>
        <taxon>Platyhelminthes</taxon>
        <taxon>Trematoda</taxon>
        <taxon>Digenea</taxon>
        <taxon>Strigeidida</taxon>
        <taxon>Schistosomatoidea</taxon>
        <taxon>Schistosomatidae</taxon>
        <taxon>Trichobilharzia</taxon>
    </lineage>
</organism>